<dbReference type="PANTHER" id="PTHR30349">
    <property type="entry name" value="PHAGE INTEGRASE-RELATED"/>
    <property type="match status" value="1"/>
</dbReference>
<dbReference type="PROSITE" id="PS51898">
    <property type="entry name" value="TYR_RECOMBINASE"/>
    <property type="match status" value="1"/>
</dbReference>
<proteinExistence type="inferred from homology"/>
<evidence type="ECO:0000256" key="7">
    <source>
        <dbReference type="ARBA" id="ARBA00023172"/>
    </source>
</evidence>
<dbReference type="GO" id="GO:0003677">
    <property type="term" value="F:DNA binding"/>
    <property type="evidence" value="ECO:0007669"/>
    <property type="project" value="UniProtKB-KW"/>
</dbReference>
<comment type="similarity">
    <text evidence="1">Belongs to the 'phage' integrase family.</text>
</comment>
<dbReference type="GO" id="GO:0016740">
    <property type="term" value="F:transferase activity"/>
    <property type="evidence" value="ECO:0007669"/>
    <property type="project" value="UniProtKB-KW"/>
</dbReference>
<evidence type="ECO:0000256" key="1">
    <source>
        <dbReference type="ARBA" id="ARBA00008857"/>
    </source>
</evidence>
<dbReference type="InterPro" id="IPR010998">
    <property type="entry name" value="Integrase_recombinase_N"/>
</dbReference>
<dbReference type="Gene3D" id="1.10.443.10">
    <property type="entry name" value="Intergrase catalytic core"/>
    <property type="match status" value="1"/>
</dbReference>
<evidence type="ECO:0000256" key="4">
    <source>
        <dbReference type="ARBA" id="ARBA00022801"/>
    </source>
</evidence>
<dbReference type="SUPFAM" id="SSF56349">
    <property type="entry name" value="DNA breaking-rejoining enzymes"/>
    <property type="match status" value="1"/>
</dbReference>
<dbReference type="PANTHER" id="PTHR30349:SF64">
    <property type="entry name" value="PROPHAGE INTEGRASE INTD-RELATED"/>
    <property type="match status" value="1"/>
</dbReference>
<accession>A0A8S5QQ13</accession>
<keyword evidence="7" id="KW-0233">DNA recombination</keyword>
<protein>
    <recommendedName>
        <fullName evidence="2">Integrase</fullName>
    </recommendedName>
</protein>
<evidence type="ECO:0000256" key="2">
    <source>
        <dbReference type="ARBA" id="ARBA00016082"/>
    </source>
</evidence>
<dbReference type="InterPro" id="IPR002104">
    <property type="entry name" value="Integrase_catalytic"/>
</dbReference>
<evidence type="ECO:0000256" key="8">
    <source>
        <dbReference type="ARBA" id="ARBA00023195"/>
    </source>
</evidence>
<dbReference type="GO" id="GO:0015074">
    <property type="term" value="P:DNA integration"/>
    <property type="evidence" value="ECO:0007669"/>
    <property type="project" value="UniProtKB-KW"/>
</dbReference>
<dbReference type="GO" id="GO:0044826">
    <property type="term" value="P:viral genome integration into host DNA"/>
    <property type="evidence" value="ECO:0007669"/>
    <property type="project" value="UniProtKB-KW"/>
</dbReference>
<evidence type="ECO:0000259" key="9">
    <source>
        <dbReference type="PROSITE" id="PS51898"/>
    </source>
</evidence>
<dbReference type="InterPro" id="IPR013762">
    <property type="entry name" value="Integrase-like_cat_sf"/>
</dbReference>
<dbReference type="GO" id="GO:0016787">
    <property type="term" value="F:hydrolase activity"/>
    <property type="evidence" value="ECO:0007669"/>
    <property type="project" value="UniProtKB-KW"/>
</dbReference>
<feature type="domain" description="Tyr recombinase" evidence="9">
    <location>
        <begin position="209"/>
        <end position="378"/>
    </location>
</feature>
<dbReference type="EMBL" id="BK015709">
    <property type="protein sequence ID" value="DAE21176.1"/>
    <property type="molecule type" value="Genomic_DNA"/>
</dbReference>
<dbReference type="GO" id="GO:0075713">
    <property type="term" value="P:establishment of integrated proviral latency"/>
    <property type="evidence" value="ECO:0007669"/>
    <property type="project" value="UniProtKB-KW"/>
</dbReference>
<reference evidence="10" key="1">
    <citation type="journal article" date="2021" name="Proc. Natl. Acad. Sci. U.S.A.">
        <title>A Catalog of Tens of Thousands of Viruses from Human Metagenomes Reveals Hidden Associations with Chronic Diseases.</title>
        <authorList>
            <person name="Tisza M.J."/>
            <person name="Buck C.B."/>
        </authorList>
    </citation>
    <scope>NUCLEOTIDE SEQUENCE</scope>
    <source>
        <strain evidence="10">Ct6oU4</strain>
    </source>
</reference>
<dbReference type="Gene3D" id="1.10.150.130">
    <property type="match status" value="1"/>
</dbReference>
<keyword evidence="6" id="KW-0238">DNA-binding</keyword>
<evidence type="ECO:0000313" key="10">
    <source>
        <dbReference type="EMBL" id="DAE21176.1"/>
    </source>
</evidence>
<dbReference type="GO" id="GO:0006310">
    <property type="term" value="P:DNA recombination"/>
    <property type="evidence" value="ECO:0007669"/>
    <property type="project" value="UniProtKB-KW"/>
</dbReference>
<keyword evidence="8" id="KW-1179">Viral genome integration</keyword>
<keyword evidence="3" id="KW-0808">Transferase</keyword>
<keyword evidence="8" id="KW-1160">Virus entry into host cell</keyword>
<keyword evidence="5" id="KW-0229">DNA integration</keyword>
<evidence type="ECO:0000256" key="3">
    <source>
        <dbReference type="ARBA" id="ARBA00022679"/>
    </source>
</evidence>
<sequence>MEKLPSFSWCFDRRGTLATTGVASVEMRVSYMRRCKVMATGVRLGRGEWRDGRVVKRGDAVALNRVLERMRGDVLRVLDEMMEEGMVDIMAIPDRMARMKGEGRTFLEWCRERAEVRKYGRAADSQERYDRFLRWFTAWGGIRYFSDVTDHGVLAMDAALREKGMTDYSKWNNYHRFLNSFIIDAMDAGLLRRNPYKWLNIERDKESKSLHKYLTMEELRRVETARMGTESLERVRDLFVFQCYTCLAYHDLAAFDAGRLVDVGGGRWSYSGERGKTGKEYSFLLLRPAVAVLEKYGWRLPVLSNVKYNEYLKVVAQTAGVDKPITSHWARHTGATVLLNAGVDMETVARVLGHSSTKVTRSTYARLLDDTLVRKMLEAERAIER</sequence>
<dbReference type="InterPro" id="IPR050090">
    <property type="entry name" value="Tyrosine_recombinase_XerCD"/>
</dbReference>
<evidence type="ECO:0000256" key="5">
    <source>
        <dbReference type="ARBA" id="ARBA00022908"/>
    </source>
</evidence>
<evidence type="ECO:0000256" key="6">
    <source>
        <dbReference type="ARBA" id="ARBA00023125"/>
    </source>
</evidence>
<dbReference type="CDD" id="cd01185">
    <property type="entry name" value="INTN1_C_like"/>
    <property type="match status" value="1"/>
</dbReference>
<dbReference type="InterPro" id="IPR011010">
    <property type="entry name" value="DNA_brk_join_enz"/>
</dbReference>
<keyword evidence="4" id="KW-0378">Hydrolase</keyword>
<name>A0A8S5QQ13_9CAUD</name>
<dbReference type="Pfam" id="PF00589">
    <property type="entry name" value="Phage_integrase"/>
    <property type="match status" value="1"/>
</dbReference>
<organism evidence="10">
    <name type="scientific">Siphoviridae sp. ct6oU4</name>
    <dbReference type="NCBI Taxonomy" id="2826299"/>
    <lineage>
        <taxon>Viruses</taxon>
        <taxon>Duplodnaviria</taxon>
        <taxon>Heunggongvirae</taxon>
        <taxon>Uroviricota</taxon>
        <taxon>Caudoviricetes</taxon>
    </lineage>
</organism>